<dbReference type="Proteomes" id="UP000275331">
    <property type="component" value="Unassembled WGS sequence"/>
</dbReference>
<protein>
    <recommendedName>
        <fullName evidence="4">DUF2155 domain-containing protein</fullName>
    </recommendedName>
</protein>
<organism evidence="2 3">
    <name type="scientific">Atlantibacter subterraneus</name>
    <dbReference type="NCBI Taxonomy" id="255519"/>
    <lineage>
        <taxon>Bacteria</taxon>
        <taxon>Pseudomonadati</taxon>
        <taxon>Pseudomonadota</taxon>
        <taxon>Gammaproteobacteria</taxon>
        <taxon>Enterobacterales</taxon>
        <taxon>Enterobacteriaceae</taxon>
        <taxon>Atlantibacter</taxon>
    </lineage>
</organism>
<feature type="chain" id="PRO_5019103508" description="DUF2155 domain-containing protein" evidence="1">
    <location>
        <begin position="21"/>
        <end position="149"/>
    </location>
</feature>
<sequence>MKHNPLLFMSLLFTTGISYAAEIPVLGDGKAESHQVCGKSIDVQIRKLSDNFLLIGLVNNKTQSRDLFRSQEPVSVDLKYTKFIPVHFDNLSKNFIEEEKPEIEIVWGSAMNDKKEANYTLALGPEVYDCGLLQKWPHEAANILYGEAK</sequence>
<evidence type="ECO:0000313" key="3">
    <source>
        <dbReference type="Proteomes" id="UP000275331"/>
    </source>
</evidence>
<reference evidence="2 3" key="1">
    <citation type="submission" date="2018-10" db="EMBL/GenBank/DDBJ databases">
        <title>Transmission dynamics of multidrug resistant bacteria on intensive care unit surfaces.</title>
        <authorList>
            <person name="D'Souza A.W."/>
            <person name="Potter R.F."/>
            <person name="Wallace M."/>
            <person name="Shupe A."/>
            <person name="Patel S."/>
            <person name="Sun S."/>
            <person name="Gul D."/>
            <person name="Kwon J.H."/>
            <person name="Andleeb S."/>
            <person name="Burnham C.-A.D."/>
            <person name="Dantas G."/>
        </authorList>
    </citation>
    <scope>NUCLEOTIDE SEQUENCE [LARGE SCALE GENOMIC DNA]</scope>
    <source>
        <strain evidence="2 3">AS_373</strain>
    </source>
</reference>
<feature type="signal peptide" evidence="1">
    <location>
        <begin position="1"/>
        <end position="20"/>
    </location>
</feature>
<name>A0A427UYZ0_9ENTR</name>
<dbReference type="EMBL" id="RHXB01000007">
    <property type="protein sequence ID" value="RSE25752.1"/>
    <property type="molecule type" value="Genomic_DNA"/>
</dbReference>
<evidence type="ECO:0008006" key="4">
    <source>
        <dbReference type="Google" id="ProtNLM"/>
    </source>
</evidence>
<dbReference type="OrthoDB" id="6629970at2"/>
<proteinExistence type="predicted"/>
<dbReference type="AlphaFoldDB" id="A0A427UYZ0"/>
<dbReference type="RefSeq" id="WP_125293956.1">
    <property type="nucleotide sequence ID" value="NZ_JAPTZM010000006.1"/>
</dbReference>
<accession>A0A427UYZ0</accession>
<comment type="caution">
    <text evidence="2">The sequence shown here is derived from an EMBL/GenBank/DDBJ whole genome shotgun (WGS) entry which is preliminary data.</text>
</comment>
<evidence type="ECO:0000256" key="1">
    <source>
        <dbReference type="SAM" id="SignalP"/>
    </source>
</evidence>
<gene>
    <name evidence="2" type="ORF">EGT71_12570</name>
</gene>
<evidence type="ECO:0000313" key="2">
    <source>
        <dbReference type="EMBL" id="RSE25752.1"/>
    </source>
</evidence>
<keyword evidence="1" id="KW-0732">Signal</keyword>